<dbReference type="Proteomes" id="UP000576082">
    <property type="component" value="Unassembled WGS sequence"/>
</dbReference>
<keyword evidence="1" id="KW-0472">Membrane</keyword>
<sequence length="171" mass="19514">MKDFDEYCECARDNFCNFVQNSDKYTPEESSYLVENSLGKGVSKIFRVGYILIVWSFVAVWIDNILIPGAAGYTFIQREISWATAIPIIFLVTNATLKAIFIKWRLKNQISIGGAYLASVPYIGFAFLLKSQFKTDKLLYIAAKDYFLYQRVVIKNSVKSFFGFNKQTGVS</sequence>
<evidence type="ECO:0000313" key="2">
    <source>
        <dbReference type="EMBL" id="NME66909.1"/>
    </source>
</evidence>
<dbReference type="AlphaFoldDB" id="A0A7X9NZR8"/>
<keyword evidence="1" id="KW-1133">Transmembrane helix</keyword>
<feature type="transmembrane region" description="Helical" evidence="1">
    <location>
        <begin position="48"/>
        <end position="68"/>
    </location>
</feature>
<organism evidence="2 3">
    <name type="scientific">Flammeovirga aprica JL-4</name>
    <dbReference type="NCBI Taxonomy" id="694437"/>
    <lineage>
        <taxon>Bacteria</taxon>
        <taxon>Pseudomonadati</taxon>
        <taxon>Bacteroidota</taxon>
        <taxon>Cytophagia</taxon>
        <taxon>Cytophagales</taxon>
        <taxon>Flammeovirgaceae</taxon>
        <taxon>Flammeovirga</taxon>
    </lineage>
</organism>
<keyword evidence="3" id="KW-1185">Reference proteome</keyword>
<protein>
    <submittedName>
        <fullName evidence="2">Uncharacterized protein</fullName>
    </submittedName>
</protein>
<dbReference type="RefSeq" id="WP_169654840.1">
    <property type="nucleotide sequence ID" value="NZ_JABANE010000005.1"/>
</dbReference>
<evidence type="ECO:0000313" key="3">
    <source>
        <dbReference type="Proteomes" id="UP000576082"/>
    </source>
</evidence>
<feature type="transmembrane region" description="Helical" evidence="1">
    <location>
        <begin position="110"/>
        <end position="129"/>
    </location>
</feature>
<proteinExistence type="predicted"/>
<name>A0A7X9NZR8_9BACT</name>
<reference evidence="2 3" key="1">
    <citation type="submission" date="2020-04" db="EMBL/GenBank/DDBJ databases">
        <title>Flammeovirga sp. SR4, a novel species isolated from seawater.</title>
        <authorList>
            <person name="Wang X."/>
        </authorList>
    </citation>
    <scope>NUCLEOTIDE SEQUENCE [LARGE SCALE GENOMIC DNA]</scope>
    <source>
        <strain evidence="2 3">ATCC 23126</strain>
    </source>
</reference>
<comment type="caution">
    <text evidence="2">The sequence shown here is derived from an EMBL/GenBank/DDBJ whole genome shotgun (WGS) entry which is preliminary data.</text>
</comment>
<keyword evidence="1" id="KW-0812">Transmembrane</keyword>
<gene>
    <name evidence="2" type="ORF">HHU12_02925</name>
</gene>
<evidence type="ECO:0000256" key="1">
    <source>
        <dbReference type="SAM" id="Phobius"/>
    </source>
</evidence>
<accession>A0A7X9NZR8</accession>
<dbReference type="EMBL" id="JABANE010000005">
    <property type="protein sequence ID" value="NME66909.1"/>
    <property type="molecule type" value="Genomic_DNA"/>
</dbReference>
<feature type="transmembrane region" description="Helical" evidence="1">
    <location>
        <begin position="80"/>
        <end position="104"/>
    </location>
</feature>